<keyword evidence="4 7" id="KW-1133">Transmembrane helix</keyword>
<proteinExistence type="predicted"/>
<feature type="transmembrane region" description="Helical" evidence="7">
    <location>
        <begin position="394"/>
        <end position="415"/>
    </location>
</feature>
<dbReference type="SUPFAM" id="SSF103473">
    <property type="entry name" value="MFS general substrate transporter"/>
    <property type="match status" value="1"/>
</dbReference>
<dbReference type="Gene3D" id="1.20.1720.10">
    <property type="entry name" value="Multidrug resistance protein D"/>
    <property type="match status" value="1"/>
</dbReference>
<accession>A0A2N7ATR7</accession>
<evidence type="ECO:0000313" key="10">
    <source>
        <dbReference type="Proteomes" id="UP000235649"/>
    </source>
</evidence>
<reference evidence="9 10" key="1">
    <citation type="submission" date="2017-05" db="EMBL/GenBank/DDBJ databases">
        <title>Lactobacillus nurukis nov., sp. nov., isolated from nuruk.</title>
        <authorList>
            <person name="Kim S.-J."/>
        </authorList>
    </citation>
    <scope>NUCLEOTIDE SEQUENCE [LARGE SCALE GENOMIC DNA]</scope>
    <source>
        <strain evidence="9 10">SYF10-1a</strain>
    </source>
</reference>
<comment type="subcellular location">
    <subcellularLocation>
        <location evidence="1">Cell membrane</location>
        <topology evidence="1">Multi-pass membrane protein</topology>
    </subcellularLocation>
</comment>
<feature type="transmembrane region" description="Helical" evidence="7">
    <location>
        <begin position="12"/>
        <end position="31"/>
    </location>
</feature>
<evidence type="ECO:0000256" key="7">
    <source>
        <dbReference type="SAM" id="Phobius"/>
    </source>
</evidence>
<feature type="transmembrane region" description="Helical" evidence="7">
    <location>
        <begin position="43"/>
        <end position="63"/>
    </location>
</feature>
<dbReference type="InterPro" id="IPR036259">
    <property type="entry name" value="MFS_trans_sf"/>
</dbReference>
<dbReference type="InterPro" id="IPR005829">
    <property type="entry name" value="Sugar_transporter_CS"/>
</dbReference>
<protein>
    <recommendedName>
        <fullName evidence="6">MFS-type drug efflux transporter P55</fullName>
    </recommendedName>
</protein>
<gene>
    <name evidence="9" type="ORF">CBP76_07565</name>
</gene>
<feature type="transmembrane region" description="Helical" evidence="7">
    <location>
        <begin position="323"/>
        <end position="345"/>
    </location>
</feature>
<dbReference type="OrthoDB" id="9816041at2"/>
<dbReference type="PANTHER" id="PTHR23501:SF191">
    <property type="entry name" value="VACUOLAR BASIC AMINO ACID TRANSPORTER 4"/>
    <property type="match status" value="1"/>
</dbReference>
<evidence type="ECO:0000256" key="5">
    <source>
        <dbReference type="ARBA" id="ARBA00023136"/>
    </source>
</evidence>
<feature type="transmembrane region" description="Helical" evidence="7">
    <location>
        <begin position="351"/>
        <end position="374"/>
    </location>
</feature>
<evidence type="ECO:0000256" key="4">
    <source>
        <dbReference type="ARBA" id="ARBA00022989"/>
    </source>
</evidence>
<dbReference type="RefSeq" id="WP_102196298.1">
    <property type="nucleotide sequence ID" value="NZ_NIPR01000023.1"/>
</dbReference>
<feature type="transmembrane region" description="Helical" evidence="7">
    <location>
        <begin position="458"/>
        <end position="480"/>
    </location>
</feature>
<feature type="transmembrane region" description="Helical" evidence="7">
    <location>
        <begin position="132"/>
        <end position="155"/>
    </location>
</feature>
<dbReference type="InterPro" id="IPR011701">
    <property type="entry name" value="MFS"/>
</dbReference>
<dbReference type="Pfam" id="PF07690">
    <property type="entry name" value="MFS_1"/>
    <property type="match status" value="1"/>
</dbReference>
<keyword evidence="2" id="KW-0813">Transport</keyword>
<evidence type="ECO:0000256" key="2">
    <source>
        <dbReference type="ARBA" id="ARBA00022448"/>
    </source>
</evidence>
<feature type="transmembrane region" description="Helical" evidence="7">
    <location>
        <begin position="99"/>
        <end position="120"/>
    </location>
</feature>
<keyword evidence="10" id="KW-1185">Reference proteome</keyword>
<organism evidence="9 10">
    <name type="scientific">Companilactobacillus nuruki</name>
    <dbReference type="NCBI Taxonomy" id="1993540"/>
    <lineage>
        <taxon>Bacteria</taxon>
        <taxon>Bacillati</taxon>
        <taxon>Bacillota</taxon>
        <taxon>Bacilli</taxon>
        <taxon>Lactobacillales</taxon>
        <taxon>Lactobacillaceae</taxon>
        <taxon>Companilactobacillus</taxon>
    </lineage>
</organism>
<feature type="domain" description="Major facilitator superfamily (MFS) profile" evidence="8">
    <location>
        <begin position="9"/>
        <end position="477"/>
    </location>
</feature>
<dbReference type="PANTHER" id="PTHR23501">
    <property type="entry name" value="MAJOR FACILITATOR SUPERFAMILY"/>
    <property type="match status" value="1"/>
</dbReference>
<feature type="transmembrane region" description="Helical" evidence="7">
    <location>
        <begin position="194"/>
        <end position="216"/>
    </location>
</feature>
<evidence type="ECO:0000256" key="1">
    <source>
        <dbReference type="ARBA" id="ARBA00004651"/>
    </source>
</evidence>
<dbReference type="Proteomes" id="UP000235649">
    <property type="component" value="Unassembled WGS sequence"/>
</dbReference>
<keyword evidence="5 7" id="KW-0472">Membrane</keyword>
<dbReference type="GO" id="GO:0005886">
    <property type="term" value="C:plasma membrane"/>
    <property type="evidence" value="ECO:0007669"/>
    <property type="project" value="UniProtKB-SubCell"/>
</dbReference>
<feature type="transmembrane region" description="Helical" evidence="7">
    <location>
        <begin position="288"/>
        <end position="311"/>
    </location>
</feature>
<feature type="transmembrane region" description="Helical" evidence="7">
    <location>
        <begin position="75"/>
        <end position="93"/>
    </location>
</feature>
<dbReference type="GO" id="GO:0022857">
    <property type="term" value="F:transmembrane transporter activity"/>
    <property type="evidence" value="ECO:0007669"/>
    <property type="project" value="InterPro"/>
</dbReference>
<dbReference type="InterPro" id="IPR020846">
    <property type="entry name" value="MFS_dom"/>
</dbReference>
<comment type="caution">
    <text evidence="9">The sequence shown here is derived from an EMBL/GenBank/DDBJ whole genome shotgun (WGS) entry which is preliminary data.</text>
</comment>
<feature type="transmembrane region" description="Helical" evidence="7">
    <location>
        <begin position="222"/>
        <end position="242"/>
    </location>
</feature>
<feature type="transmembrane region" description="Helical" evidence="7">
    <location>
        <begin position="161"/>
        <end position="182"/>
    </location>
</feature>
<sequence length="490" mass="53266">MTESRRRIITFGLLLANIMAGFEGTIISTAMPTIVADLHGLSLMNWGFTIYFLFNAIGTPIWGRIADIIGRKKSFLFGTAIFVIGSLFEGLASNMIWLIVARGIMGIGAGGMLAIPFIIFSEIYPVNQRAGVFGFTAAFGGISAVCGPLLGGWIIDVLNWHWVFFINIPIGVISIIIVYLAFQEESKKRSAKIDILGSISLSVVILAFLLGVQLIGQANTSAVWAILFLVIAIVFSFLFVYIEKNTNDPLIPLHLFKNKEMLIWDLMAFVGMGFYIFFSVYIPMWAQGILLTSALVGGATQIPTAGLWYGGSRFGSLLSKKRGHNFTAVSALLIAMVGTVILLTLGITPKYYFFIIVGTLLGIALGMLLTTSQVGVSEVVSNNDLAVATTLNRLFNTLGQTIMTAVYGLVFNIVVGNKATKLNLPSSKISELTNSVANSDSKAQLLVMHQVLYAGIRSVMIVALGLLLIALLMEVTNIYFAKNRKQTKRL</sequence>
<evidence type="ECO:0000259" key="8">
    <source>
        <dbReference type="PROSITE" id="PS50850"/>
    </source>
</evidence>
<dbReference type="PROSITE" id="PS00217">
    <property type="entry name" value="SUGAR_TRANSPORT_2"/>
    <property type="match status" value="1"/>
</dbReference>
<evidence type="ECO:0000256" key="3">
    <source>
        <dbReference type="ARBA" id="ARBA00022692"/>
    </source>
</evidence>
<keyword evidence="3 7" id="KW-0812">Transmembrane</keyword>
<dbReference type="EMBL" id="NIPR01000023">
    <property type="protein sequence ID" value="PMD69850.1"/>
    <property type="molecule type" value="Genomic_DNA"/>
</dbReference>
<evidence type="ECO:0000313" key="9">
    <source>
        <dbReference type="EMBL" id="PMD69850.1"/>
    </source>
</evidence>
<feature type="transmembrane region" description="Helical" evidence="7">
    <location>
        <begin position="262"/>
        <end position="282"/>
    </location>
</feature>
<dbReference type="PROSITE" id="PS50850">
    <property type="entry name" value="MFS"/>
    <property type="match status" value="1"/>
</dbReference>
<name>A0A2N7ATR7_9LACO</name>
<dbReference type="AlphaFoldDB" id="A0A2N7ATR7"/>
<dbReference type="Gene3D" id="1.20.1250.20">
    <property type="entry name" value="MFS general substrate transporter like domains"/>
    <property type="match status" value="1"/>
</dbReference>
<evidence type="ECO:0000256" key="6">
    <source>
        <dbReference type="ARBA" id="ARBA00044273"/>
    </source>
</evidence>